<feature type="transmembrane region" description="Helical" evidence="1">
    <location>
        <begin position="122"/>
        <end position="143"/>
    </location>
</feature>
<evidence type="ECO:0000256" key="1">
    <source>
        <dbReference type="SAM" id="Phobius"/>
    </source>
</evidence>
<name>A0A812E3U4_ACAPH</name>
<comment type="caution">
    <text evidence="2">The sequence shown here is derived from an EMBL/GenBank/DDBJ whole genome shotgun (WGS) entry which is preliminary data.</text>
</comment>
<feature type="transmembrane region" description="Helical" evidence="1">
    <location>
        <begin position="96"/>
        <end position="116"/>
    </location>
</feature>
<dbReference type="EMBL" id="CAHIKZ030004727">
    <property type="protein sequence ID" value="CAE1314743.1"/>
    <property type="molecule type" value="Genomic_DNA"/>
</dbReference>
<evidence type="ECO:0000313" key="3">
    <source>
        <dbReference type="Proteomes" id="UP000597762"/>
    </source>
</evidence>
<reference evidence="2" key="1">
    <citation type="submission" date="2021-01" db="EMBL/GenBank/DDBJ databases">
        <authorList>
            <person name="Li R."/>
            <person name="Bekaert M."/>
        </authorList>
    </citation>
    <scope>NUCLEOTIDE SEQUENCE</scope>
    <source>
        <strain evidence="2">Farmed</strain>
    </source>
</reference>
<proteinExistence type="predicted"/>
<accession>A0A812E3U4</accession>
<feature type="transmembrane region" description="Helical" evidence="1">
    <location>
        <begin position="43"/>
        <end position="64"/>
    </location>
</feature>
<feature type="transmembrane region" description="Helical" evidence="1">
    <location>
        <begin position="175"/>
        <end position="191"/>
    </location>
</feature>
<gene>
    <name evidence="2" type="ORF">SPHA_65731</name>
</gene>
<feature type="transmembrane region" description="Helical" evidence="1">
    <location>
        <begin position="150"/>
        <end position="169"/>
    </location>
</feature>
<keyword evidence="1" id="KW-0472">Membrane</keyword>
<evidence type="ECO:0000313" key="2">
    <source>
        <dbReference type="EMBL" id="CAE1314743.1"/>
    </source>
</evidence>
<protein>
    <submittedName>
        <fullName evidence="2">Uncharacterized protein</fullName>
    </submittedName>
</protein>
<dbReference type="AlphaFoldDB" id="A0A812E3U4"/>
<keyword evidence="1" id="KW-1133">Transmembrane helix</keyword>
<organism evidence="2 3">
    <name type="scientific">Acanthosepion pharaonis</name>
    <name type="common">Pharaoh cuttlefish</name>
    <name type="synonym">Sepia pharaonis</name>
    <dbReference type="NCBI Taxonomy" id="158019"/>
    <lineage>
        <taxon>Eukaryota</taxon>
        <taxon>Metazoa</taxon>
        <taxon>Spiralia</taxon>
        <taxon>Lophotrochozoa</taxon>
        <taxon>Mollusca</taxon>
        <taxon>Cephalopoda</taxon>
        <taxon>Coleoidea</taxon>
        <taxon>Decapodiformes</taxon>
        <taxon>Sepiida</taxon>
        <taxon>Sepiina</taxon>
        <taxon>Sepiidae</taxon>
        <taxon>Acanthosepion</taxon>
    </lineage>
</organism>
<feature type="transmembrane region" description="Helical" evidence="1">
    <location>
        <begin position="15"/>
        <end position="36"/>
    </location>
</feature>
<sequence length="240" mass="28540">MTIVLDRGVISNNDIAGNAAIDAFQYIYACLSALLSPSLDIHICAFVFSAFLSFFYNSCVIVHISHSSQVSIDFFSFLFPFSFLLSSFLFLPFSSFYFSLLFHIFLFVFISFSFILHFGYHFFSFIFLFSFSYFPFCIHFFFFHSSFWLTFFYFIFLFLFSFSYFLFVFISFSSFFHFFFLSFFLSFFFFLKEQTKSNMSSKEKTIIFNLQLSLPYSIIGDSVHFVPIKFLFSSNIYKRK</sequence>
<keyword evidence="1" id="KW-0812">Transmembrane</keyword>
<dbReference type="Proteomes" id="UP000597762">
    <property type="component" value="Unassembled WGS sequence"/>
</dbReference>
<feature type="transmembrane region" description="Helical" evidence="1">
    <location>
        <begin position="70"/>
        <end position="91"/>
    </location>
</feature>
<keyword evidence="3" id="KW-1185">Reference proteome</keyword>